<organism evidence="1 2">
    <name type="scientific">Candidatus Nitronereus thalassa</name>
    <dbReference type="NCBI Taxonomy" id="3020898"/>
    <lineage>
        <taxon>Bacteria</taxon>
        <taxon>Pseudomonadati</taxon>
        <taxon>Nitrospirota</taxon>
        <taxon>Nitrospiria</taxon>
        <taxon>Nitrospirales</taxon>
        <taxon>Nitrospiraceae</taxon>
        <taxon>Candidatus Nitronereus</taxon>
    </lineage>
</organism>
<accession>A0ABU3K3A3</accession>
<dbReference type="Proteomes" id="UP001250932">
    <property type="component" value="Unassembled WGS sequence"/>
</dbReference>
<name>A0ABU3K3A3_9BACT</name>
<protein>
    <recommendedName>
        <fullName evidence="3">Phage protein</fullName>
    </recommendedName>
</protein>
<sequence length="228" mass="25326">MSTIQTFELLMNDRLRDAKGLIEQDDKHKAIQQALKAYNKERPRELVQDYSGDGATFDLTLPASWAAEFSLVRSIEYPVGQREPVLLERTDWAVYRTPSGQVLRLQVTPQTGETARVTYTAPHAVDFSSSTVFAQDEEAVADLAASIGLRDLATIFASKQDATIAADSVDHQSKAREFLKLADVLETRYREHVGIGMTTPVQAASTFVDVDQQGPGQGDKLTHPNRYR</sequence>
<evidence type="ECO:0008006" key="3">
    <source>
        <dbReference type="Google" id="ProtNLM"/>
    </source>
</evidence>
<dbReference type="RefSeq" id="WP_313831231.1">
    <property type="nucleotide sequence ID" value="NZ_JAQOUE010000001.1"/>
</dbReference>
<proteinExistence type="predicted"/>
<comment type="caution">
    <text evidence="1">The sequence shown here is derived from an EMBL/GenBank/DDBJ whole genome shotgun (WGS) entry which is preliminary data.</text>
</comment>
<dbReference type="EMBL" id="JAQOUE010000001">
    <property type="protein sequence ID" value="MDT7040872.1"/>
    <property type="molecule type" value="Genomic_DNA"/>
</dbReference>
<evidence type="ECO:0000313" key="2">
    <source>
        <dbReference type="Proteomes" id="UP001250932"/>
    </source>
</evidence>
<evidence type="ECO:0000313" key="1">
    <source>
        <dbReference type="EMBL" id="MDT7040872.1"/>
    </source>
</evidence>
<gene>
    <name evidence="1" type="ORF">PPG34_00835</name>
</gene>
<keyword evidence="2" id="KW-1185">Reference proteome</keyword>
<reference evidence="1 2" key="1">
    <citation type="journal article" date="2023" name="ISME J.">
        <title>Cultivation and genomic characterization of novel and ubiquitous marine nitrite-oxidizing bacteria from the Nitrospirales.</title>
        <authorList>
            <person name="Mueller A.J."/>
            <person name="Daebeler A."/>
            <person name="Herbold C.W."/>
            <person name="Kirkegaard R.H."/>
            <person name="Daims H."/>
        </authorList>
    </citation>
    <scope>NUCLEOTIDE SEQUENCE [LARGE SCALE GENOMIC DNA]</scope>
    <source>
        <strain evidence="1 2">EB</strain>
    </source>
</reference>